<name>A0ABY8GA67_9GAMM</name>
<protein>
    <submittedName>
        <fullName evidence="1">YkgJ family cysteine cluster protein</fullName>
    </submittedName>
</protein>
<dbReference type="Pfam" id="PF03692">
    <property type="entry name" value="CxxCxxCC"/>
    <property type="match status" value="1"/>
</dbReference>
<keyword evidence="2" id="KW-1185">Reference proteome</keyword>
<dbReference type="RefSeq" id="WP_125260219.1">
    <property type="nucleotide sequence ID" value="NZ_CP114280.1"/>
</dbReference>
<dbReference type="Proteomes" id="UP001219630">
    <property type="component" value="Chromosome"/>
</dbReference>
<dbReference type="PANTHER" id="PTHR35866">
    <property type="entry name" value="PUTATIVE-RELATED"/>
    <property type="match status" value="1"/>
</dbReference>
<dbReference type="EMBL" id="CP114280">
    <property type="protein sequence ID" value="WFN56867.1"/>
    <property type="molecule type" value="Genomic_DNA"/>
</dbReference>
<dbReference type="InterPro" id="IPR005358">
    <property type="entry name" value="Puta_zinc/iron-chelating_dom"/>
</dbReference>
<sequence>MDTVFSCVGCGKCCTGHHVPLTLAEATRWGQDGGQIIVLVEGFLQNGLGIAPEQRQHAQARSCDVMSGETRAHIAITFAAYNPGPCRYLDDELRCRDYEHRPLVCRIYPMEINPHIPFRQISKDCPPESWLQGAALIVSDKLVDKEMQALIERSRQADRDDINIKASICHWLGINTSALKGDGFTAYLPDMSAFMSALTLAGQFTPQEHADAAVSRAWQFHVSNDEVLALMAQAGAQALTGPAQLYGFIALSAA</sequence>
<gene>
    <name evidence="1" type="ORF">O1Q98_06330</name>
</gene>
<proteinExistence type="predicted"/>
<dbReference type="PANTHER" id="PTHR35866:SF1">
    <property type="entry name" value="YKGJ FAMILY CYSTEINE CLUSTER PROTEIN"/>
    <property type="match status" value="1"/>
</dbReference>
<evidence type="ECO:0000313" key="1">
    <source>
        <dbReference type="EMBL" id="WFN56867.1"/>
    </source>
</evidence>
<accession>A0ABY8GA67</accession>
<reference evidence="1 2" key="1">
    <citation type="submission" date="2022-12" db="EMBL/GenBank/DDBJ databases">
        <title>Complete genome sequencing of Dickeya lacustris type strain LMG30899.</title>
        <authorList>
            <person name="Dobhal S."/>
            <person name="Arizala D."/>
            <person name="Arif M."/>
        </authorList>
    </citation>
    <scope>NUCLEOTIDE SEQUENCE [LARGE SCALE GENOMIC DNA]</scope>
    <source>
        <strain evidence="1 2">LMG30899</strain>
    </source>
</reference>
<organism evidence="1 2">
    <name type="scientific">Dickeya lacustris</name>
    <dbReference type="NCBI Taxonomy" id="2259638"/>
    <lineage>
        <taxon>Bacteria</taxon>
        <taxon>Pseudomonadati</taxon>
        <taxon>Pseudomonadota</taxon>
        <taxon>Gammaproteobacteria</taxon>
        <taxon>Enterobacterales</taxon>
        <taxon>Pectobacteriaceae</taxon>
        <taxon>Dickeya</taxon>
    </lineage>
</organism>
<evidence type="ECO:0000313" key="2">
    <source>
        <dbReference type="Proteomes" id="UP001219630"/>
    </source>
</evidence>